<evidence type="ECO:0000313" key="2">
    <source>
        <dbReference type="EMBL" id="RIA97536.1"/>
    </source>
</evidence>
<protein>
    <submittedName>
        <fullName evidence="2">Gluconolactonase</fullName>
    </submittedName>
</protein>
<dbReference type="AlphaFoldDB" id="A0A397TKV5"/>
<name>A0A397TKV5_9GLOM</name>
<dbReference type="Pfam" id="PF08450">
    <property type="entry name" value="SGL"/>
    <property type="match status" value="1"/>
</dbReference>
<dbReference type="EMBL" id="QKYT01000028">
    <property type="protein sequence ID" value="RIA97536.1"/>
    <property type="molecule type" value="Genomic_DNA"/>
</dbReference>
<keyword evidence="3" id="KW-1185">Reference proteome</keyword>
<gene>
    <name evidence="2" type="ORF">C1645_686747</name>
</gene>
<comment type="caution">
    <text evidence="2">The sequence shown here is derived from an EMBL/GenBank/DDBJ whole genome shotgun (WGS) entry which is preliminary data.</text>
</comment>
<dbReference type="PANTHER" id="PTHR47064:SF2">
    <property type="entry name" value="SMP-30_GLUCONOLACTONASE_LRE-LIKE REGION DOMAIN-CONTAINING PROTEIN-RELATED"/>
    <property type="match status" value="1"/>
</dbReference>
<evidence type="ECO:0000259" key="1">
    <source>
        <dbReference type="Pfam" id="PF08450"/>
    </source>
</evidence>
<dbReference type="Gene3D" id="2.120.10.30">
    <property type="entry name" value="TolB, C-terminal domain"/>
    <property type="match status" value="1"/>
</dbReference>
<organism evidence="2 3">
    <name type="scientific">Glomus cerebriforme</name>
    <dbReference type="NCBI Taxonomy" id="658196"/>
    <lineage>
        <taxon>Eukaryota</taxon>
        <taxon>Fungi</taxon>
        <taxon>Fungi incertae sedis</taxon>
        <taxon>Mucoromycota</taxon>
        <taxon>Glomeromycotina</taxon>
        <taxon>Glomeromycetes</taxon>
        <taxon>Glomerales</taxon>
        <taxon>Glomeraceae</taxon>
        <taxon>Glomus</taxon>
    </lineage>
</organism>
<dbReference type="SUPFAM" id="SSF63829">
    <property type="entry name" value="Calcium-dependent phosphotriesterase"/>
    <property type="match status" value="1"/>
</dbReference>
<reference evidence="2 3" key="1">
    <citation type="submission" date="2018-06" db="EMBL/GenBank/DDBJ databases">
        <title>Comparative genomics reveals the genomic features of Rhizophagus irregularis, R. cerebriforme, R. diaphanum and Gigaspora rosea, and their symbiotic lifestyle signature.</title>
        <authorList>
            <person name="Morin E."/>
            <person name="San Clemente H."/>
            <person name="Chen E.C.H."/>
            <person name="De La Providencia I."/>
            <person name="Hainaut M."/>
            <person name="Kuo A."/>
            <person name="Kohler A."/>
            <person name="Murat C."/>
            <person name="Tang N."/>
            <person name="Roy S."/>
            <person name="Loubradou J."/>
            <person name="Henrissat B."/>
            <person name="Grigoriev I.V."/>
            <person name="Corradi N."/>
            <person name="Roux C."/>
            <person name="Martin F.M."/>
        </authorList>
    </citation>
    <scope>NUCLEOTIDE SEQUENCE [LARGE SCALE GENOMIC DNA]</scope>
    <source>
        <strain evidence="2 3">DAOM 227022</strain>
    </source>
</reference>
<proteinExistence type="predicted"/>
<dbReference type="InterPro" id="IPR011042">
    <property type="entry name" value="6-blade_b-propeller_TolB-like"/>
</dbReference>
<accession>A0A397TKV5</accession>
<dbReference type="Proteomes" id="UP000265703">
    <property type="component" value="Unassembled WGS sequence"/>
</dbReference>
<sequence>MQIYDESFVVYDQDFYNIIGESNKLEILATANYQFAHEAGVYVMETNEVFFTSNRLGNTTTADQYTQINKINLSTNVSSNIEPKQPILLANGGTYNRGQVIICSQGQRDIGGSIVSLNPISNEVKIIVDNFFNLKFNSPNDIVVSNDDCYWFTDPSYGYEQNFRDKPQLGEYVYRFDPSTNNIRVVADGFVKPNGIVFSPDETILYITDTGYVGFIDGIVNYDPMKPRTIYAFDVNGSVLSNRRVFAVVDAGIPDGIKLDVNGNVYTGTGDGIQVFNKLGTLLGKIIIPTGVANFVFAGKALKTLVILAETTIYAINLMVEGALINKYNTSN</sequence>
<dbReference type="STRING" id="658196.A0A397TKV5"/>
<dbReference type="InterPro" id="IPR013658">
    <property type="entry name" value="SGL"/>
</dbReference>
<feature type="domain" description="SMP-30/Gluconolactonase/LRE-like region" evidence="1">
    <location>
        <begin position="67"/>
        <end position="308"/>
    </location>
</feature>
<dbReference type="OrthoDB" id="423498at2759"/>
<dbReference type="PANTHER" id="PTHR47064">
    <property type="entry name" value="PUTATIVE (AFU_ORTHOLOGUE AFUA_1G08990)-RELATED"/>
    <property type="match status" value="1"/>
</dbReference>
<evidence type="ECO:0000313" key="3">
    <source>
        <dbReference type="Proteomes" id="UP000265703"/>
    </source>
</evidence>
<dbReference type="InterPro" id="IPR052988">
    <property type="entry name" value="Oryzine_lactonohydrolase"/>
</dbReference>